<sequence>MNQGLHVNKDHEREATPKTIHHHNPQHPYSRVNKPTMSGYTPYTSYISALNGLSPDNSPTLSQEDLADDLALWTNAQFTFDMPPGIGIYDDETFDLNKLSQQQQQPQQQQPSSLPKSESMDNVDEPVTYEGLAEYLDYELPHKQDQQQQQQQQAIPLASLHSRSRHNSATRAQPATALLQPFVIPHPPAPTTGVPTINTRIAPAPASTTSSPTTTSFPAIFPAPTTYIAAAPALKPVAVAYSAPLLLAKQPSPSAALPYMGVSALPAAGPASTKRRHASIDSTSMIGSTTPSEAGSPGPDELVDPDTASKLAAEEDKRRRNTAASARFRIKKKQREQALERTAREMSSKADLLENRVRELEMEIKWLRGLIVEKDSRLLDLAEGKAPPKSDEPAGKKVKTDGEEAAK</sequence>
<feature type="compositionally biased region" description="Polar residues" evidence="6">
    <location>
        <begin position="280"/>
        <end position="293"/>
    </location>
</feature>
<dbReference type="InterPro" id="IPR046347">
    <property type="entry name" value="bZIP_sf"/>
</dbReference>
<dbReference type="PROSITE" id="PS50217">
    <property type="entry name" value="BZIP"/>
    <property type="match status" value="1"/>
</dbReference>
<keyword evidence="5" id="KW-0539">Nucleus</keyword>
<dbReference type="Gene3D" id="1.20.5.170">
    <property type="match status" value="1"/>
</dbReference>
<dbReference type="EMBL" id="RBNJ01002736">
    <property type="protein sequence ID" value="RUS31646.1"/>
    <property type="molecule type" value="Genomic_DNA"/>
</dbReference>
<comment type="subcellular location">
    <subcellularLocation>
        <location evidence="1">Nucleus</location>
    </subcellularLocation>
</comment>
<comment type="caution">
    <text evidence="8">The sequence shown here is derived from an EMBL/GenBank/DDBJ whole genome shotgun (WGS) entry which is preliminary data.</text>
</comment>
<dbReference type="PANTHER" id="PTHR13044:SF14">
    <property type="entry name" value="CRYPTOCEPHAL, ISOFORM A"/>
    <property type="match status" value="1"/>
</dbReference>
<keyword evidence="4" id="KW-0804">Transcription</keyword>
<dbReference type="AlphaFoldDB" id="A0A433QPE0"/>
<feature type="compositionally biased region" description="Basic and acidic residues" evidence="6">
    <location>
        <begin position="7"/>
        <end position="16"/>
    </location>
</feature>
<dbReference type="Pfam" id="PF07716">
    <property type="entry name" value="bZIP_2"/>
    <property type="match status" value="1"/>
</dbReference>
<keyword evidence="2" id="KW-0805">Transcription regulation</keyword>
<keyword evidence="3" id="KW-0238">DNA-binding</keyword>
<protein>
    <recommendedName>
        <fullName evidence="7">BZIP domain-containing protein</fullName>
    </recommendedName>
</protein>
<dbReference type="GO" id="GO:0005634">
    <property type="term" value="C:nucleus"/>
    <property type="evidence" value="ECO:0007669"/>
    <property type="project" value="UniProtKB-SubCell"/>
</dbReference>
<feature type="domain" description="BZIP" evidence="7">
    <location>
        <begin position="315"/>
        <end position="374"/>
    </location>
</feature>
<organism evidence="8 9">
    <name type="scientific">Jimgerdemannia flammicorona</name>
    <dbReference type="NCBI Taxonomy" id="994334"/>
    <lineage>
        <taxon>Eukaryota</taxon>
        <taxon>Fungi</taxon>
        <taxon>Fungi incertae sedis</taxon>
        <taxon>Mucoromycota</taxon>
        <taxon>Mucoromycotina</taxon>
        <taxon>Endogonomycetes</taxon>
        <taxon>Endogonales</taxon>
        <taxon>Endogonaceae</taxon>
        <taxon>Jimgerdemannia</taxon>
    </lineage>
</organism>
<accession>A0A433QPE0</accession>
<dbReference type="GO" id="GO:0001228">
    <property type="term" value="F:DNA-binding transcription activator activity, RNA polymerase II-specific"/>
    <property type="evidence" value="ECO:0007669"/>
    <property type="project" value="TreeGrafter"/>
</dbReference>
<evidence type="ECO:0000256" key="5">
    <source>
        <dbReference type="ARBA" id="ARBA00023242"/>
    </source>
</evidence>
<keyword evidence="9" id="KW-1185">Reference proteome</keyword>
<feature type="region of interest" description="Disordered" evidence="6">
    <location>
        <begin position="98"/>
        <end position="122"/>
    </location>
</feature>
<feature type="region of interest" description="Disordered" evidence="6">
    <location>
        <begin position="382"/>
        <end position="407"/>
    </location>
</feature>
<evidence type="ECO:0000256" key="6">
    <source>
        <dbReference type="SAM" id="MobiDB-lite"/>
    </source>
</evidence>
<evidence type="ECO:0000313" key="8">
    <source>
        <dbReference type="EMBL" id="RUS31646.1"/>
    </source>
</evidence>
<evidence type="ECO:0000256" key="3">
    <source>
        <dbReference type="ARBA" id="ARBA00023125"/>
    </source>
</evidence>
<gene>
    <name evidence="8" type="ORF">BC938DRAFT_477370</name>
</gene>
<feature type="region of interest" description="Disordered" evidence="6">
    <location>
        <begin position="267"/>
        <end position="347"/>
    </location>
</feature>
<dbReference type="SUPFAM" id="SSF57959">
    <property type="entry name" value="Leucine zipper domain"/>
    <property type="match status" value="1"/>
</dbReference>
<evidence type="ECO:0000256" key="2">
    <source>
        <dbReference type="ARBA" id="ARBA00023015"/>
    </source>
</evidence>
<dbReference type="InterPro" id="IPR004827">
    <property type="entry name" value="bZIP"/>
</dbReference>
<evidence type="ECO:0000313" key="9">
    <source>
        <dbReference type="Proteomes" id="UP000274822"/>
    </source>
</evidence>
<dbReference type="GO" id="GO:0000977">
    <property type="term" value="F:RNA polymerase II transcription regulatory region sequence-specific DNA binding"/>
    <property type="evidence" value="ECO:0007669"/>
    <property type="project" value="TreeGrafter"/>
</dbReference>
<dbReference type="PROSITE" id="PS00036">
    <property type="entry name" value="BZIP_BASIC"/>
    <property type="match status" value="1"/>
</dbReference>
<feature type="region of interest" description="Disordered" evidence="6">
    <location>
        <begin position="1"/>
        <end position="35"/>
    </location>
</feature>
<evidence type="ECO:0000259" key="7">
    <source>
        <dbReference type="PROSITE" id="PS50217"/>
    </source>
</evidence>
<feature type="compositionally biased region" description="Low complexity" evidence="6">
    <location>
        <begin position="99"/>
        <end position="115"/>
    </location>
</feature>
<reference evidence="8 9" key="1">
    <citation type="journal article" date="2018" name="New Phytol.">
        <title>Phylogenomics of Endogonaceae and evolution of mycorrhizas within Mucoromycota.</title>
        <authorList>
            <person name="Chang Y."/>
            <person name="Desiro A."/>
            <person name="Na H."/>
            <person name="Sandor L."/>
            <person name="Lipzen A."/>
            <person name="Clum A."/>
            <person name="Barry K."/>
            <person name="Grigoriev I.V."/>
            <person name="Martin F.M."/>
            <person name="Stajich J.E."/>
            <person name="Smith M.E."/>
            <person name="Bonito G."/>
            <person name="Spatafora J.W."/>
        </authorList>
    </citation>
    <scope>NUCLEOTIDE SEQUENCE [LARGE SCALE GENOMIC DNA]</scope>
    <source>
        <strain evidence="8 9">AD002</strain>
    </source>
</reference>
<proteinExistence type="predicted"/>
<dbReference type="PANTHER" id="PTHR13044">
    <property type="entry name" value="ACTIVATING TRANSCRIPTION FACTOR ATF 4/5"/>
    <property type="match status" value="1"/>
</dbReference>
<feature type="compositionally biased region" description="Basic and acidic residues" evidence="6">
    <location>
        <begin position="335"/>
        <end position="347"/>
    </location>
</feature>
<evidence type="ECO:0000256" key="1">
    <source>
        <dbReference type="ARBA" id="ARBA00004123"/>
    </source>
</evidence>
<dbReference type="Proteomes" id="UP000274822">
    <property type="component" value="Unassembled WGS sequence"/>
</dbReference>
<name>A0A433QPE0_9FUNG</name>
<dbReference type="CDD" id="cd14705">
    <property type="entry name" value="bZIP_Zip1"/>
    <property type="match status" value="1"/>
</dbReference>
<evidence type="ECO:0000256" key="4">
    <source>
        <dbReference type="ARBA" id="ARBA00023163"/>
    </source>
</evidence>